<reference evidence="1 2" key="2">
    <citation type="journal article" date="2019" name="G3 (Bethesda)">
        <title>Hybrid Assembly of the Genome of the Entomopathogenic Nematode Steinernema carpocapsae Identifies the X-Chromosome.</title>
        <authorList>
            <person name="Serra L."/>
            <person name="Macchietto M."/>
            <person name="Macias-Munoz A."/>
            <person name="McGill C.J."/>
            <person name="Rodriguez I.M."/>
            <person name="Rodriguez B."/>
            <person name="Murad R."/>
            <person name="Mortazavi A."/>
        </authorList>
    </citation>
    <scope>NUCLEOTIDE SEQUENCE [LARGE SCALE GENOMIC DNA]</scope>
    <source>
        <strain evidence="1 2">ALL</strain>
    </source>
</reference>
<dbReference type="AlphaFoldDB" id="A0A4U5M5N4"/>
<organism evidence="1 2">
    <name type="scientific">Steinernema carpocapsae</name>
    <name type="common">Entomopathogenic nematode</name>
    <dbReference type="NCBI Taxonomy" id="34508"/>
    <lineage>
        <taxon>Eukaryota</taxon>
        <taxon>Metazoa</taxon>
        <taxon>Ecdysozoa</taxon>
        <taxon>Nematoda</taxon>
        <taxon>Chromadorea</taxon>
        <taxon>Rhabditida</taxon>
        <taxon>Tylenchina</taxon>
        <taxon>Panagrolaimomorpha</taxon>
        <taxon>Strongyloidoidea</taxon>
        <taxon>Steinernematidae</taxon>
        <taxon>Steinernema</taxon>
    </lineage>
</organism>
<dbReference type="EMBL" id="AZBU02000009">
    <property type="protein sequence ID" value="TKR64166.1"/>
    <property type="molecule type" value="Genomic_DNA"/>
</dbReference>
<keyword evidence="2" id="KW-1185">Reference proteome</keyword>
<evidence type="ECO:0000313" key="1">
    <source>
        <dbReference type="EMBL" id="TKR64166.1"/>
    </source>
</evidence>
<name>A0A4U5M5N4_STECR</name>
<protein>
    <submittedName>
        <fullName evidence="1">Uncharacterized protein</fullName>
    </submittedName>
</protein>
<comment type="caution">
    <text evidence="1">The sequence shown here is derived from an EMBL/GenBank/DDBJ whole genome shotgun (WGS) entry which is preliminary data.</text>
</comment>
<accession>A0A4U5M5N4</accession>
<reference evidence="1 2" key="1">
    <citation type="journal article" date="2015" name="Genome Biol.">
        <title>Comparative genomics of Steinernema reveals deeply conserved gene regulatory networks.</title>
        <authorList>
            <person name="Dillman A.R."/>
            <person name="Macchietto M."/>
            <person name="Porter C.F."/>
            <person name="Rogers A."/>
            <person name="Williams B."/>
            <person name="Antoshechkin I."/>
            <person name="Lee M.M."/>
            <person name="Goodwin Z."/>
            <person name="Lu X."/>
            <person name="Lewis E.E."/>
            <person name="Goodrich-Blair H."/>
            <person name="Stock S.P."/>
            <person name="Adams B.J."/>
            <person name="Sternberg P.W."/>
            <person name="Mortazavi A."/>
        </authorList>
    </citation>
    <scope>NUCLEOTIDE SEQUENCE [LARGE SCALE GENOMIC DNA]</scope>
    <source>
        <strain evidence="1 2">ALL</strain>
    </source>
</reference>
<dbReference type="Proteomes" id="UP000298663">
    <property type="component" value="Unassembled WGS sequence"/>
</dbReference>
<sequence length="109" mass="12527">MWIYFKFRVSGNGSLQISGDTRAASLLAKRLRFDFATYFSWFFERTIPPTIPLSSRLVACDHQFLVATGRERQLATVACRASRELYKGLKGHLNDQLGQGIRVRIKVFR</sequence>
<gene>
    <name evidence="1" type="ORF">L596_024747</name>
</gene>
<evidence type="ECO:0000313" key="2">
    <source>
        <dbReference type="Proteomes" id="UP000298663"/>
    </source>
</evidence>
<proteinExistence type="predicted"/>